<feature type="compositionally biased region" description="Basic and acidic residues" evidence="8">
    <location>
        <begin position="365"/>
        <end position="381"/>
    </location>
</feature>
<dbReference type="CDD" id="cd17920">
    <property type="entry name" value="DEXHc_RecQ"/>
    <property type="match status" value="1"/>
</dbReference>
<comment type="catalytic activity">
    <reaction evidence="6">
        <text>Couples ATP hydrolysis with the unwinding of duplex DNA by translocating in the 3'-5' direction.</text>
        <dbReference type="EC" id="5.6.2.4"/>
    </reaction>
</comment>
<evidence type="ECO:0000313" key="11">
    <source>
        <dbReference type="Proteomes" id="UP001189429"/>
    </source>
</evidence>
<evidence type="ECO:0000256" key="1">
    <source>
        <dbReference type="ARBA" id="ARBA00005446"/>
    </source>
</evidence>
<dbReference type="Proteomes" id="UP001189429">
    <property type="component" value="Unassembled WGS sequence"/>
</dbReference>
<reference evidence="10" key="1">
    <citation type="submission" date="2023-10" db="EMBL/GenBank/DDBJ databases">
        <authorList>
            <person name="Chen Y."/>
            <person name="Shah S."/>
            <person name="Dougan E. K."/>
            <person name="Thang M."/>
            <person name="Chan C."/>
        </authorList>
    </citation>
    <scope>NUCLEOTIDE SEQUENCE [LARGE SCALE GENOMIC DNA]</scope>
</reference>
<dbReference type="SMART" id="SM00487">
    <property type="entry name" value="DEXDc"/>
    <property type="match status" value="1"/>
</dbReference>
<evidence type="ECO:0000256" key="5">
    <source>
        <dbReference type="ARBA" id="ARBA00023235"/>
    </source>
</evidence>
<dbReference type="InterPro" id="IPR004589">
    <property type="entry name" value="DNA_helicase_ATP-dep_RecQ"/>
</dbReference>
<dbReference type="Pfam" id="PF00270">
    <property type="entry name" value="DEAD"/>
    <property type="match status" value="1"/>
</dbReference>
<organism evidence="10 11">
    <name type="scientific">Prorocentrum cordatum</name>
    <dbReference type="NCBI Taxonomy" id="2364126"/>
    <lineage>
        <taxon>Eukaryota</taxon>
        <taxon>Sar</taxon>
        <taxon>Alveolata</taxon>
        <taxon>Dinophyceae</taxon>
        <taxon>Prorocentrales</taxon>
        <taxon>Prorocentraceae</taxon>
        <taxon>Prorocentrum</taxon>
    </lineage>
</organism>
<feature type="region of interest" description="Disordered" evidence="8">
    <location>
        <begin position="358"/>
        <end position="414"/>
    </location>
</feature>
<evidence type="ECO:0000259" key="9">
    <source>
        <dbReference type="PROSITE" id="PS51192"/>
    </source>
</evidence>
<evidence type="ECO:0000256" key="8">
    <source>
        <dbReference type="SAM" id="MobiDB-lite"/>
    </source>
</evidence>
<accession>A0ABN9PQ94</accession>
<keyword evidence="2" id="KW-0378">Hydrolase</keyword>
<keyword evidence="3" id="KW-0547">Nucleotide-binding</keyword>
<comment type="caution">
    <text evidence="10">The sequence shown here is derived from an EMBL/GenBank/DDBJ whole genome shotgun (WGS) entry which is preliminary data.</text>
</comment>
<gene>
    <name evidence="10" type="ORF">PCOR1329_LOCUS3859</name>
</gene>
<keyword evidence="11" id="KW-1185">Reference proteome</keyword>
<feature type="domain" description="Helicase ATP-binding" evidence="9">
    <location>
        <begin position="76"/>
        <end position="253"/>
    </location>
</feature>
<proteinExistence type="inferred from homology"/>
<keyword evidence="3" id="KW-0347">Helicase</keyword>
<dbReference type="InterPro" id="IPR027417">
    <property type="entry name" value="P-loop_NTPase"/>
</dbReference>
<sequence>MAELTVPGEELEQGVARFVALVAAGRGRPRQVALPPASRHWAQADPAAFPWVPELQRLLRQHWGHDDLRGLQLPVINALLSGKDVFTVMPTGAGKSLCYQLPILLQTGVAVVVSPLLSLMQDQVQALQTRAVKAARLGSDTSKAEEAQVLADLEAGNLSLLYVSPERMVYSSENCHRLTRALRQKHGERCLRYFVLDEAHCISQWGLDFRKQYRQLSCLRRDYPGVPILAATASATERVKKDVIRSLDMQQAVQFQDTFDRPNLFLEVRQKASDAKVPYCIPEPHHTSDATEFDTPNLAQVVAASFDMETALGAAILPTFHIAICRRAAPLEVWIGAPARLDSPPIVLSGDGELWSSQFLHPSRRMPDRKKEKKAKQDGKDAFAPPRRSQKKGDSDSFADSAVEGQASAGSNIDDSILRQLDLAATPPVDEVGGCPAPDAALENGRPQPRPAPTAPRHAADGAGNGGRGVAGPWMRPAISHSARETQAEKFGKFGRGHRSKLPSRVQSQPWLEERGYQLGRDRRVEGPQSPRNFALRFGTGTGETRLAAEIYVGLDKTKQDIAWERACKQLKTSLSSFLQKDIFQWQPTAKVEVLPCDPPTARWNAASLADLGLERAQSASAADRILI</sequence>
<dbReference type="SUPFAM" id="SSF52540">
    <property type="entry name" value="P-loop containing nucleoside triphosphate hydrolases"/>
    <property type="match status" value="1"/>
</dbReference>
<keyword evidence="5" id="KW-0413">Isomerase</keyword>
<keyword evidence="4" id="KW-0238">DNA-binding</keyword>
<name>A0ABN9PQ94_9DINO</name>
<evidence type="ECO:0000256" key="2">
    <source>
        <dbReference type="ARBA" id="ARBA00022801"/>
    </source>
</evidence>
<dbReference type="NCBIfam" id="TIGR00614">
    <property type="entry name" value="recQ_fam"/>
    <property type="match status" value="1"/>
</dbReference>
<dbReference type="Gene3D" id="3.40.50.300">
    <property type="entry name" value="P-loop containing nucleotide triphosphate hydrolases"/>
    <property type="match status" value="1"/>
</dbReference>
<protein>
    <recommendedName>
        <fullName evidence="7">DNA 3'-5' helicase</fullName>
        <ecNumber evidence="7">5.6.2.4</ecNumber>
    </recommendedName>
</protein>
<dbReference type="EMBL" id="CAUYUJ010001002">
    <property type="protein sequence ID" value="CAK0793615.1"/>
    <property type="molecule type" value="Genomic_DNA"/>
</dbReference>
<dbReference type="EC" id="5.6.2.4" evidence="7"/>
<evidence type="ECO:0000313" key="10">
    <source>
        <dbReference type="EMBL" id="CAK0793615.1"/>
    </source>
</evidence>
<dbReference type="PANTHER" id="PTHR13710">
    <property type="entry name" value="DNA HELICASE RECQ FAMILY MEMBER"/>
    <property type="match status" value="1"/>
</dbReference>
<dbReference type="PROSITE" id="PS51192">
    <property type="entry name" value="HELICASE_ATP_BIND_1"/>
    <property type="match status" value="1"/>
</dbReference>
<feature type="region of interest" description="Disordered" evidence="8">
    <location>
        <begin position="429"/>
        <end position="475"/>
    </location>
</feature>
<dbReference type="InterPro" id="IPR014001">
    <property type="entry name" value="Helicase_ATP-bd"/>
</dbReference>
<comment type="similarity">
    <text evidence="1">Belongs to the helicase family. RecQ subfamily.</text>
</comment>
<evidence type="ECO:0000256" key="4">
    <source>
        <dbReference type="ARBA" id="ARBA00023125"/>
    </source>
</evidence>
<dbReference type="PANTHER" id="PTHR13710:SF105">
    <property type="entry name" value="ATP-DEPENDENT DNA HELICASE Q1"/>
    <property type="match status" value="1"/>
</dbReference>
<evidence type="ECO:0000256" key="7">
    <source>
        <dbReference type="ARBA" id="ARBA00034808"/>
    </source>
</evidence>
<evidence type="ECO:0000256" key="3">
    <source>
        <dbReference type="ARBA" id="ARBA00022806"/>
    </source>
</evidence>
<keyword evidence="3" id="KW-0067">ATP-binding</keyword>
<evidence type="ECO:0000256" key="6">
    <source>
        <dbReference type="ARBA" id="ARBA00034617"/>
    </source>
</evidence>
<dbReference type="InterPro" id="IPR011545">
    <property type="entry name" value="DEAD/DEAH_box_helicase_dom"/>
</dbReference>